<dbReference type="GO" id="GO:0005524">
    <property type="term" value="F:ATP binding"/>
    <property type="evidence" value="ECO:0007669"/>
    <property type="project" value="UniProtKB-UniRule"/>
</dbReference>
<comment type="similarity">
    <text evidence="1 10">Belongs to the thymidylate kinase family.</text>
</comment>
<keyword evidence="13" id="KW-1185">Reference proteome</keyword>
<dbReference type="OrthoDB" id="9774907at2"/>
<evidence type="ECO:0000256" key="8">
    <source>
        <dbReference type="ARBA" id="ARBA00022840"/>
    </source>
</evidence>
<keyword evidence="4 10" id="KW-0808">Transferase</keyword>
<evidence type="ECO:0000256" key="1">
    <source>
        <dbReference type="ARBA" id="ARBA00009776"/>
    </source>
</evidence>
<dbReference type="GO" id="GO:0006227">
    <property type="term" value="P:dUDP biosynthetic process"/>
    <property type="evidence" value="ECO:0007669"/>
    <property type="project" value="TreeGrafter"/>
</dbReference>
<evidence type="ECO:0000313" key="12">
    <source>
        <dbReference type="EMBL" id="AFO52436.1"/>
    </source>
</evidence>
<dbReference type="AlphaFoldDB" id="I7CH04"/>
<dbReference type="Gene3D" id="3.40.50.300">
    <property type="entry name" value="P-loop containing nucleotide triphosphate hydrolases"/>
    <property type="match status" value="1"/>
</dbReference>
<evidence type="ECO:0000256" key="4">
    <source>
        <dbReference type="ARBA" id="ARBA00022679"/>
    </source>
</evidence>
<dbReference type="SUPFAM" id="SSF52540">
    <property type="entry name" value="P-loop containing nucleoside triphosphate hydrolases"/>
    <property type="match status" value="1"/>
</dbReference>
<dbReference type="Proteomes" id="UP000006502">
    <property type="component" value="Chromosome"/>
</dbReference>
<evidence type="ECO:0000256" key="5">
    <source>
        <dbReference type="ARBA" id="ARBA00022727"/>
    </source>
</evidence>
<name>I7CH04_MYCHA</name>
<dbReference type="EMBL" id="CP003731">
    <property type="protein sequence ID" value="AFO52436.1"/>
    <property type="molecule type" value="Genomic_DNA"/>
</dbReference>
<feature type="domain" description="Thymidylate kinase-like" evidence="11">
    <location>
        <begin position="12"/>
        <end position="188"/>
    </location>
</feature>
<dbReference type="GO" id="GO:0006235">
    <property type="term" value="P:dTTP biosynthetic process"/>
    <property type="evidence" value="ECO:0007669"/>
    <property type="project" value="UniProtKB-UniRule"/>
</dbReference>
<evidence type="ECO:0000256" key="10">
    <source>
        <dbReference type="HAMAP-Rule" id="MF_00165"/>
    </source>
</evidence>
<dbReference type="PATRIC" id="fig|1212765.3.peg.973"/>
<evidence type="ECO:0000259" key="11">
    <source>
        <dbReference type="Pfam" id="PF02223"/>
    </source>
</evidence>
<keyword evidence="6 10" id="KW-0547">Nucleotide-binding</keyword>
<dbReference type="NCBIfam" id="TIGR00041">
    <property type="entry name" value="DTMP_kinase"/>
    <property type="match status" value="1"/>
</dbReference>
<comment type="function">
    <text evidence="10">Phosphorylation of dTMP to form dTDP in both de novo and salvage pathways of dTTP synthesis.</text>
</comment>
<evidence type="ECO:0000256" key="6">
    <source>
        <dbReference type="ARBA" id="ARBA00022741"/>
    </source>
</evidence>
<comment type="catalytic activity">
    <reaction evidence="9 10">
        <text>dTMP + ATP = dTDP + ADP</text>
        <dbReference type="Rhea" id="RHEA:13517"/>
        <dbReference type="ChEBI" id="CHEBI:30616"/>
        <dbReference type="ChEBI" id="CHEBI:58369"/>
        <dbReference type="ChEBI" id="CHEBI:63528"/>
        <dbReference type="ChEBI" id="CHEBI:456216"/>
        <dbReference type="EC" id="2.7.4.9"/>
    </reaction>
</comment>
<dbReference type="HAMAP" id="MF_00165">
    <property type="entry name" value="Thymidylate_kinase"/>
    <property type="match status" value="1"/>
</dbReference>
<dbReference type="InterPro" id="IPR018094">
    <property type="entry name" value="Thymidylate_kinase"/>
</dbReference>
<dbReference type="STRING" id="1212765.MHLP_04280"/>
<reference evidence="13" key="2">
    <citation type="submission" date="2012-07" db="EMBL/GenBank/DDBJ databases">
        <title>Complete genome sequence of 'Candidatus Mycoplasma haemolamae'.</title>
        <authorList>
            <person name="Guimaraes A.M.S."/>
            <person name="Toth B."/>
            <person name="Santos A.P."/>
            <person name="Nascimento N.C."/>
            <person name="Sojka J.E."/>
            <person name="Messick J.B."/>
        </authorList>
    </citation>
    <scope>NUCLEOTIDE SEQUENCE [LARGE SCALE GENOMIC DNA]</scope>
    <source>
        <strain evidence="13">Purdue</strain>
    </source>
</reference>
<dbReference type="Pfam" id="PF02223">
    <property type="entry name" value="Thymidylate_kin"/>
    <property type="match status" value="1"/>
</dbReference>
<dbReference type="GO" id="GO:0006233">
    <property type="term" value="P:dTDP biosynthetic process"/>
    <property type="evidence" value="ECO:0007669"/>
    <property type="project" value="InterPro"/>
</dbReference>
<keyword evidence="8 10" id="KW-0067">ATP-binding</keyword>
<comment type="caution">
    <text evidence="10">Lacks conserved residue(s) required for the propagation of feature annotation.</text>
</comment>
<dbReference type="EC" id="2.7.4.9" evidence="2 10"/>
<evidence type="ECO:0000256" key="2">
    <source>
        <dbReference type="ARBA" id="ARBA00012980"/>
    </source>
</evidence>
<dbReference type="PANTHER" id="PTHR10344:SF4">
    <property type="entry name" value="UMP-CMP KINASE 2, MITOCHONDRIAL"/>
    <property type="match status" value="1"/>
</dbReference>
<dbReference type="GO" id="GO:0005829">
    <property type="term" value="C:cytosol"/>
    <property type="evidence" value="ECO:0007669"/>
    <property type="project" value="TreeGrafter"/>
</dbReference>
<dbReference type="CDD" id="cd01672">
    <property type="entry name" value="TMPK"/>
    <property type="match status" value="1"/>
</dbReference>
<sequence>MKVPNKGCFIVLEGIDSSGKTTILEEIQKTLIEERDSLIGRTFKEKIYFTSEPYGPQEDLRVCKEISNLLFSKEYELNPSTESLLFLASRSEHLSAYIGPKLSKGAIVFCDRFFLSTLAYQGFLRGINRDFLFLCMNHIDLGIAPTVTFLIEVSEEEWTSNAWRKEDSKKNKFDSLSYSFEELTNAYDTASNLLRDNGQRVLIVSKDLTLKEKAGYVLKQVELLLDE</sequence>
<evidence type="ECO:0000256" key="7">
    <source>
        <dbReference type="ARBA" id="ARBA00022777"/>
    </source>
</evidence>
<dbReference type="HOGENOM" id="CLU_049131_0_2_14"/>
<gene>
    <name evidence="10" type="primary">tmk</name>
    <name evidence="12" type="ordered locus">MHLP_04280</name>
</gene>
<protein>
    <recommendedName>
        <fullName evidence="3 10">Thymidylate kinase</fullName>
        <ecNumber evidence="2 10">2.7.4.9</ecNumber>
    </recommendedName>
    <alternativeName>
        <fullName evidence="10">dTMP kinase</fullName>
    </alternativeName>
</protein>
<evidence type="ECO:0000313" key="13">
    <source>
        <dbReference type="Proteomes" id="UP000006502"/>
    </source>
</evidence>
<reference evidence="12 13" key="1">
    <citation type="journal article" date="2012" name="J. Bacteriol.">
        <title>Genome Sequence of "Candidatus Mycoplasma haemolamae" Strain Purdue, a Red Blood Cell Pathogen of Alpacas (Vicugna pacos) and Llamas (Lama glama).</title>
        <authorList>
            <person name="Guimaraes A.M."/>
            <person name="Toth B."/>
            <person name="Santos A.P."/>
            <person name="do Nascimento N.C."/>
            <person name="Kritchevsky J.E."/>
            <person name="Messick J.B."/>
        </authorList>
    </citation>
    <scope>NUCLEOTIDE SEQUENCE [LARGE SCALE GENOMIC DNA]</scope>
    <source>
        <strain evidence="12 13">Purdue</strain>
    </source>
</reference>
<dbReference type="GO" id="GO:0004798">
    <property type="term" value="F:dTMP kinase activity"/>
    <property type="evidence" value="ECO:0007669"/>
    <property type="project" value="UniProtKB-UniRule"/>
</dbReference>
<dbReference type="InterPro" id="IPR027417">
    <property type="entry name" value="P-loop_NTPase"/>
</dbReference>
<accession>I7CH04</accession>
<evidence type="ECO:0000256" key="9">
    <source>
        <dbReference type="ARBA" id="ARBA00048743"/>
    </source>
</evidence>
<dbReference type="InterPro" id="IPR039430">
    <property type="entry name" value="Thymidylate_kin-like_dom"/>
</dbReference>
<keyword evidence="5 10" id="KW-0545">Nucleotide biosynthesis</keyword>
<dbReference type="KEGG" id="mhl:MHLP_04280"/>
<organism evidence="12 13">
    <name type="scientific">Mycoplasma haematolamae (strain Purdue)</name>
    <dbReference type="NCBI Taxonomy" id="1212765"/>
    <lineage>
        <taxon>Bacteria</taxon>
        <taxon>Bacillati</taxon>
        <taxon>Mycoplasmatota</taxon>
        <taxon>Mollicutes</taxon>
        <taxon>Mycoplasmataceae</taxon>
        <taxon>Mycoplasma</taxon>
    </lineage>
</organism>
<dbReference type="PANTHER" id="PTHR10344">
    <property type="entry name" value="THYMIDYLATE KINASE"/>
    <property type="match status" value="1"/>
</dbReference>
<evidence type="ECO:0000256" key="3">
    <source>
        <dbReference type="ARBA" id="ARBA00017144"/>
    </source>
</evidence>
<proteinExistence type="inferred from homology"/>
<keyword evidence="7 10" id="KW-0418">Kinase</keyword>